<feature type="region of interest" description="Disordered" evidence="1">
    <location>
        <begin position="1"/>
        <end position="40"/>
    </location>
</feature>
<name>A0AAN7U4D2_9PEZI</name>
<evidence type="ECO:0000313" key="3">
    <source>
        <dbReference type="Proteomes" id="UP001305414"/>
    </source>
</evidence>
<protein>
    <submittedName>
        <fullName evidence="2">Uncharacterized protein</fullName>
    </submittedName>
</protein>
<evidence type="ECO:0000256" key="1">
    <source>
        <dbReference type="SAM" id="MobiDB-lite"/>
    </source>
</evidence>
<gene>
    <name evidence="2" type="ORF">RRF57_001021</name>
</gene>
<dbReference type="EMBL" id="JAWHQM010000002">
    <property type="protein sequence ID" value="KAK5625305.1"/>
    <property type="molecule type" value="Genomic_DNA"/>
</dbReference>
<keyword evidence="3" id="KW-1185">Reference proteome</keyword>
<organism evidence="2 3">
    <name type="scientific">Xylaria bambusicola</name>
    <dbReference type="NCBI Taxonomy" id="326684"/>
    <lineage>
        <taxon>Eukaryota</taxon>
        <taxon>Fungi</taxon>
        <taxon>Dikarya</taxon>
        <taxon>Ascomycota</taxon>
        <taxon>Pezizomycotina</taxon>
        <taxon>Sordariomycetes</taxon>
        <taxon>Xylariomycetidae</taxon>
        <taxon>Xylariales</taxon>
        <taxon>Xylariaceae</taxon>
        <taxon>Xylaria</taxon>
    </lineage>
</organism>
<proteinExistence type="predicted"/>
<accession>A0AAN7U4D2</accession>
<evidence type="ECO:0000313" key="2">
    <source>
        <dbReference type="EMBL" id="KAK5625305.1"/>
    </source>
</evidence>
<dbReference type="Proteomes" id="UP001305414">
    <property type="component" value="Unassembled WGS sequence"/>
</dbReference>
<comment type="caution">
    <text evidence="2">The sequence shown here is derived from an EMBL/GenBank/DDBJ whole genome shotgun (WGS) entry which is preliminary data.</text>
</comment>
<sequence length="161" mass="17843">MATSHSPARRHSAATDRTLTESKSDFANPTNDHVEKEKYLDDDEKTLSDLTLTDGSSSHSKAKLSKAMAQLKSKLKAKEGKPKAKSSIPPNYYPNTLQTFEALAGMFIFSLLEVDNTKLIIIQLRECKMIEIIRQALAANGRATDMDLRLLEVKDGSLVSF</sequence>
<dbReference type="AlphaFoldDB" id="A0AAN7U4D2"/>
<reference evidence="2 3" key="1">
    <citation type="submission" date="2023-10" db="EMBL/GenBank/DDBJ databases">
        <title>Draft genome sequence of Xylaria bambusicola isolate GMP-LS, the root and basal stem rot pathogen of sugarcane in Indonesia.</title>
        <authorList>
            <person name="Selvaraj P."/>
            <person name="Muralishankar V."/>
            <person name="Muruganantham S."/>
            <person name="Sp S."/>
            <person name="Haryani S."/>
            <person name="Lau K.J.X."/>
            <person name="Naqvi N.I."/>
        </authorList>
    </citation>
    <scope>NUCLEOTIDE SEQUENCE [LARGE SCALE GENOMIC DNA]</scope>
    <source>
        <strain evidence="2">GMP-LS</strain>
    </source>
</reference>